<gene>
    <name evidence="2" type="ORF">CesoFtcFv8_000092</name>
</gene>
<reference evidence="2 3" key="1">
    <citation type="journal article" date="2023" name="Mol. Biol. Evol.">
        <title>Genomics of Secondarily Temperate Adaptation in the Only Non-Antarctic Icefish.</title>
        <authorList>
            <person name="Rivera-Colon A.G."/>
            <person name="Rayamajhi N."/>
            <person name="Minhas B.F."/>
            <person name="Madrigal G."/>
            <person name="Bilyk K.T."/>
            <person name="Yoon V."/>
            <person name="Hune M."/>
            <person name="Gregory S."/>
            <person name="Cheng C.H.C."/>
            <person name="Catchen J.M."/>
        </authorList>
    </citation>
    <scope>NUCLEOTIDE SEQUENCE [LARGE SCALE GENOMIC DNA]</scope>
    <source>
        <strain evidence="2">JC2023a</strain>
    </source>
</reference>
<dbReference type="EMBL" id="JAULUE010000045">
    <property type="protein sequence ID" value="KAK5931637.1"/>
    <property type="molecule type" value="Genomic_DNA"/>
</dbReference>
<feature type="compositionally biased region" description="Basic residues" evidence="1">
    <location>
        <begin position="32"/>
        <end position="47"/>
    </location>
</feature>
<proteinExistence type="predicted"/>
<accession>A0AAN8E029</accession>
<feature type="compositionally biased region" description="Basic and acidic residues" evidence="1">
    <location>
        <begin position="85"/>
        <end position="99"/>
    </location>
</feature>
<evidence type="ECO:0000313" key="2">
    <source>
        <dbReference type="EMBL" id="KAK5931637.1"/>
    </source>
</evidence>
<feature type="region of interest" description="Disordered" evidence="1">
    <location>
        <begin position="25"/>
        <end position="99"/>
    </location>
</feature>
<dbReference type="AlphaFoldDB" id="A0AAN8E029"/>
<name>A0AAN8E029_9TELE</name>
<sequence length="99" mass="11175">MENEMEREVGVCINGYLLSVGRVARRGEKERRRPVKTQSHRPQTVKHSPRERMDIKSATVSQECARQGRGSTPRPPATALPPDAQRPDEVEREVGKEEG</sequence>
<evidence type="ECO:0000256" key="1">
    <source>
        <dbReference type="SAM" id="MobiDB-lite"/>
    </source>
</evidence>
<evidence type="ECO:0000313" key="3">
    <source>
        <dbReference type="Proteomes" id="UP001335648"/>
    </source>
</evidence>
<comment type="caution">
    <text evidence="2">The sequence shown here is derived from an EMBL/GenBank/DDBJ whole genome shotgun (WGS) entry which is preliminary data.</text>
</comment>
<keyword evidence="3" id="KW-1185">Reference proteome</keyword>
<dbReference type="Proteomes" id="UP001335648">
    <property type="component" value="Unassembled WGS sequence"/>
</dbReference>
<protein>
    <submittedName>
        <fullName evidence="2">Uncharacterized protein</fullName>
    </submittedName>
</protein>
<organism evidence="2 3">
    <name type="scientific">Champsocephalus esox</name>
    <name type="common">pike icefish</name>
    <dbReference type="NCBI Taxonomy" id="159716"/>
    <lineage>
        <taxon>Eukaryota</taxon>
        <taxon>Metazoa</taxon>
        <taxon>Chordata</taxon>
        <taxon>Craniata</taxon>
        <taxon>Vertebrata</taxon>
        <taxon>Euteleostomi</taxon>
        <taxon>Actinopterygii</taxon>
        <taxon>Neopterygii</taxon>
        <taxon>Teleostei</taxon>
        <taxon>Neoteleostei</taxon>
        <taxon>Acanthomorphata</taxon>
        <taxon>Eupercaria</taxon>
        <taxon>Perciformes</taxon>
        <taxon>Notothenioidei</taxon>
        <taxon>Channichthyidae</taxon>
        <taxon>Champsocephalus</taxon>
    </lineage>
</organism>